<evidence type="ECO:0000256" key="5">
    <source>
        <dbReference type="PROSITE-ProRule" id="PRU00283"/>
    </source>
</evidence>
<dbReference type="GO" id="GO:0051231">
    <property type="term" value="P:spindle elongation"/>
    <property type="evidence" value="ECO:0007669"/>
    <property type="project" value="TreeGrafter"/>
</dbReference>
<dbReference type="InterPro" id="IPR001752">
    <property type="entry name" value="Kinesin_motor_dom"/>
</dbReference>
<protein>
    <recommendedName>
        <fullName evidence="6">Kinesin motor domain-containing protein</fullName>
    </recommendedName>
</protein>
<dbReference type="OrthoDB" id="3176171at2759"/>
<dbReference type="PROSITE" id="PS50067">
    <property type="entry name" value="KINESIN_MOTOR_2"/>
    <property type="match status" value="1"/>
</dbReference>
<dbReference type="Pfam" id="PF00225">
    <property type="entry name" value="Kinesin"/>
    <property type="match status" value="1"/>
</dbReference>
<dbReference type="InterPro" id="IPR027417">
    <property type="entry name" value="P-loop_NTPase"/>
</dbReference>
<organism evidence="7 8">
    <name type="scientific">Aquarana catesbeiana</name>
    <name type="common">American bullfrog</name>
    <name type="synonym">Rana catesbeiana</name>
    <dbReference type="NCBI Taxonomy" id="8400"/>
    <lineage>
        <taxon>Eukaryota</taxon>
        <taxon>Metazoa</taxon>
        <taxon>Chordata</taxon>
        <taxon>Craniata</taxon>
        <taxon>Vertebrata</taxon>
        <taxon>Euteleostomi</taxon>
        <taxon>Amphibia</taxon>
        <taxon>Batrachia</taxon>
        <taxon>Anura</taxon>
        <taxon>Neobatrachia</taxon>
        <taxon>Ranoidea</taxon>
        <taxon>Ranidae</taxon>
        <taxon>Aquarana</taxon>
    </lineage>
</organism>
<reference evidence="8" key="1">
    <citation type="journal article" date="2017" name="Nat. Commun.">
        <title>The North American bullfrog draft genome provides insight into hormonal regulation of long noncoding RNA.</title>
        <authorList>
            <person name="Hammond S.A."/>
            <person name="Warren R.L."/>
            <person name="Vandervalk B.P."/>
            <person name="Kucuk E."/>
            <person name="Khan H."/>
            <person name="Gibb E.A."/>
            <person name="Pandoh P."/>
            <person name="Kirk H."/>
            <person name="Zhao Y."/>
            <person name="Jones M."/>
            <person name="Mungall A.J."/>
            <person name="Coope R."/>
            <person name="Pleasance S."/>
            <person name="Moore R.A."/>
            <person name="Holt R.A."/>
            <person name="Round J.M."/>
            <person name="Ohora S."/>
            <person name="Walle B.V."/>
            <person name="Veldhoen N."/>
            <person name="Helbing C.C."/>
            <person name="Birol I."/>
        </authorList>
    </citation>
    <scope>NUCLEOTIDE SEQUENCE [LARGE SCALE GENOMIC DNA]</scope>
</reference>
<feature type="non-terminal residue" evidence="7">
    <location>
        <position position="102"/>
    </location>
</feature>
<evidence type="ECO:0000313" key="8">
    <source>
        <dbReference type="Proteomes" id="UP000228934"/>
    </source>
</evidence>
<feature type="domain" description="Kinesin motor" evidence="6">
    <location>
        <begin position="1"/>
        <end position="102"/>
    </location>
</feature>
<dbReference type="GO" id="GO:0005875">
    <property type="term" value="C:microtubule associated complex"/>
    <property type="evidence" value="ECO:0007669"/>
    <property type="project" value="TreeGrafter"/>
</dbReference>
<dbReference type="InterPro" id="IPR027640">
    <property type="entry name" value="Kinesin-like_fam"/>
</dbReference>
<comment type="caution">
    <text evidence="5">Lacks conserved residue(s) required for the propagation of feature annotation.</text>
</comment>
<dbReference type="PANTHER" id="PTHR47969">
    <property type="entry name" value="CHROMOSOME-ASSOCIATED KINESIN KIF4A-RELATED"/>
    <property type="match status" value="1"/>
</dbReference>
<dbReference type="Proteomes" id="UP000228934">
    <property type="component" value="Unassembled WGS sequence"/>
</dbReference>
<name>A0A2G9QFE4_AQUCT</name>
<comment type="similarity">
    <text evidence="5">Belongs to the TRAFAC class myosin-kinesin ATPase superfamily. Kinesin family.</text>
</comment>
<keyword evidence="4" id="KW-0206">Cytoskeleton</keyword>
<evidence type="ECO:0000259" key="6">
    <source>
        <dbReference type="PROSITE" id="PS50067"/>
    </source>
</evidence>
<sequence>MGSGFDLSVGDTELGIIPRAVRQLFNTIQERISRALENGQPEPTFKVSAQFLELYNEEILDLFDVCRDPDSRHRKSNIRIHEDASGGIYVSGASTRSVISEA</sequence>
<dbReference type="Gene3D" id="3.40.850.10">
    <property type="entry name" value="Kinesin motor domain"/>
    <property type="match status" value="1"/>
</dbReference>
<keyword evidence="2" id="KW-0547">Nucleotide-binding</keyword>
<gene>
    <name evidence="7" type="ORF">AB205_0098130</name>
</gene>
<dbReference type="GO" id="GO:0005524">
    <property type="term" value="F:ATP binding"/>
    <property type="evidence" value="ECO:0007669"/>
    <property type="project" value="UniProtKB-KW"/>
</dbReference>
<dbReference type="GO" id="GO:0007052">
    <property type="term" value="P:mitotic spindle organization"/>
    <property type="evidence" value="ECO:0007669"/>
    <property type="project" value="TreeGrafter"/>
</dbReference>
<evidence type="ECO:0000256" key="2">
    <source>
        <dbReference type="ARBA" id="ARBA00022741"/>
    </source>
</evidence>
<dbReference type="GO" id="GO:0007018">
    <property type="term" value="P:microtubule-based movement"/>
    <property type="evidence" value="ECO:0007669"/>
    <property type="project" value="InterPro"/>
</dbReference>
<proteinExistence type="inferred from homology"/>
<keyword evidence="8" id="KW-1185">Reference proteome</keyword>
<dbReference type="GO" id="GO:0008017">
    <property type="term" value="F:microtubule binding"/>
    <property type="evidence" value="ECO:0007669"/>
    <property type="project" value="InterPro"/>
</dbReference>
<dbReference type="PANTHER" id="PTHR47969:SF32">
    <property type="entry name" value="KINESIN-LIKE PROTEIN KIF21B ISOFORM X1"/>
    <property type="match status" value="1"/>
</dbReference>
<dbReference type="AlphaFoldDB" id="A0A2G9QFE4"/>
<comment type="subcellular location">
    <subcellularLocation>
        <location evidence="1">Cytoplasm</location>
        <location evidence="1">Cytoskeleton</location>
    </subcellularLocation>
</comment>
<evidence type="ECO:0000313" key="7">
    <source>
        <dbReference type="EMBL" id="PIO14348.1"/>
    </source>
</evidence>
<dbReference type="GO" id="GO:0003777">
    <property type="term" value="F:microtubule motor activity"/>
    <property type="evidence" value="ECO:0007669"/>
    <property type="project" value="InterPro"/>
</dbReference>
<evidence type="ECO:0000256" key="4">
    <source>
        <dbReference type="ARBA" id="ARBA00023212"/>
    </source>
</evidence>
<accession>A0A2G9QFE4</accession>
<evidence type="ECO:0000256" key="1">
    <source>
        <dbReference type="ARBA" id="ARBA00004245"/>
    </source>
</evidence>
<dbReference type="EMBL" id="KZ006512">
    <property type="protein sequence ID" value="PIO14348.1"/>
    <property type="molecule type" value="Genomic_DNA"/>
</dbReference>
<keyword evidence="3" id="KW-0067">ATP-binding</keyword>
<keyword evidence="4" id="KW-0963">Cytoplasm</keyword>
<dbReference type="SUPFAM" id="SSF52540">
    <property type="entry name" value="P-loop containing nucleoside triphosphate hydrolases"/>
    <property type="match status" value="1"/>
</dbReference>
<evidence type="ECO:0000256" key="3">
    <source>
        <dbReference type="ARBA" id="ARBA00022840"/>
    </source>
</evidence>
<dbReference type="InterPro" id="IPR036961">
    <property type="entry name" value="Kinesin_motor_dom_sf"/>
</dbReference>